<dbReference type="Pfam" id="PF00128">
    <property type="entry name" value="Alpha-amylase"/>
    <property type="match status" value="1"/>
</dbReference>
<evidence type="ECO:0000259" key="1">
    <source>
        <dbReference type="SMART" id="SM00642"/>
    </source>
</evidence>
<evidence type="ECO:0000313" key="2">
    <source>
        <dbReference type="EMBL" id="NYG37647.1"/>
    </source>
</evidence>
<keyword evidence="2" id="KW-0808">Transferase</keyword>
<gene>
    <name evidence="2" type="ORF">BJY28_002116</name>
</gene>
<dbReference type="Gene3D" id="3.20.20.80">
    <property type="entry name" value="Glycosidases"/>
    <property type="match status" value="1"/>
</dbReference>
<dbReference type="Gene3D" id="1.10.1740.10">
    <property type="match status" value="1"/>
</dbReference>
<protein>
    <submittedName>
        <fullName evidence="2">Amylosucrase</fullName>
        <ecNumber evidence="2">2.4.1.4</ecNumber>
    </submittedName>
</protein>
<keyword evidence="3" id="KW-1185">Reference proteome</keyword>
<dbReference type="InterPro" id="IPR006047">
    <property type="entry name" value="GH13_cat_dom"/>
</dbReference>
<dbReference type="Pfam" id="PF22582">
    <property type="entry name" value="Amylosucrase_C-like"/>
    <property type="match status" value="1"/>
</dbReference>
<accession>A0A852X5D1</accession>
<dbReference type="Gene3D" id="2.60.40.1180">
    <property type="entry name" value="Golgi alpha-mannosidase II"/>
    <property type="match status" value="1"/>
</dbReference>
<dbReference type="RefSeq" id="WP_246313389.1">
    <property type="nucleotide sequence ID" value="NZ_JACBZX010000001.1"/>
</dbReference>
<dbReference type="CDD" id="cd11324">
    <property type="entry name" value="AmyAc_Amylosucrase"/>
    <property type="match status" value="1"/>
</dbReference>
<dbReference type="GO" id="GO:0005975">
    <property type="term" value="P:carbohydrate metabolic process"/>
    <property type="evidence" value="ECO:0007669"/>
    <property type="project" value="InterPro"/>
</dbReference>
<sequence length="640" mass="70435">MPSVAPDLDRLPADRREIVAARMRRWLPTLAEGVREVYGEDTEGVVQRLLDLAVEANAERSDELHRLDLDRTLRPDWLQDPSMIGYACYTDRFAGTLTGLGERIDHLEALGVRYLHLMPLLQPRDGDNDGGYAVADYTEVRSDLGTMDDLEALAGDLRSRGISLVVDLVLNHVAREHAWARAARAGDQRYRDYFHLYPDREMPDAYEATLPEVFPDFAPGSFTWDEEADAWVWTTFNSFQWDLRWSNPEVLLEMARVVLDLANRGVEVLRLDAIAFIWKRLGTTSQGEPEVHLLTEILRALARIACPALAFKAEAIVAPEELVAYLGRGRHRGKISDLAYHNSLMVQAWSLLATGDVRLTAHALAQLPPKPASATWVSYLRGHDDVGWAISDADAAAVGLSGGLHRSFLADWYTGAFPGSDGRGLTFQENPATNDRRTSGNAAALVGLQAAEGSGAPVSDPAVARACDRLRLAHALVVGWGGVPVIWSGDELGQPDDPTWADEPGHADDNRWAGRPRLDWERAADRDDPGTVAGRVFTDLQRLTSTRARLAPMHGSVETLVEPVDDPGVLVLSRHHHLGTLVQLYNVTDGWRPWPGHRARALGVEGSIDELTGEPLPWGGDDQVWLPPHAALWLLGPASG</sequence>
<dbReference type="EC" id="2.4.1.4" evidence="2"/>
<dbReference type="InterPro" id="IPR017853">
    <property type="entry name" value="GH"/>
</dbReference>
<dbReference type="InterPro" id="IPR045857">
    <property type="entry name" value="O16G_dom_2"/>
</dbReference>
<dbReference type="SUPFAM" id="SSF51445">
    <property type="entry name" value="(Trans)glycosidases"/>
    <property type="match status" value="1"/>
</dbReference>
<evidence type="ECO:0000313" key="3">
    <source>
        <dbReference type="Proteomes" id="UP000592181"/>
    </source>
</evidence>
<comment type="caution">
    <text evidence="2">The sequence shown here is derived from an EMBL/GenBank/DDBJ whole genome shotgun (WGS) entry which is preliminary data.</text>
</comment>
<organism evidence="2 3">
    <name type="scientific">Janibacter alkaliphilus</name>
    <dbReference type="NCBI Taxonomy" id="1069963"/>
    <lineage>
        <taxon>Bacteria</taxon>
        <taxon>Bacillati</taxon>
        <taxon>Actinomycetota</taxon>
        <taxon>Actinomycetes</taxon>
        <taxon>Micrococcales</taxon>
        <taxon>Intrasporangiaceae</taxon>
        <taxon>Janibacter</taxon>
    </lineage>
</organism>
<dbReference type="SMART" id="SM00642">
    <property type="entry name" value="Aamy"/>
    <property type="match status" value="1"/>
</dbReference>
<dbReference type="InterPro" id="IPR044077">
    <property type="entry name" value="Amylosucrase"/>
</dbReference>
<keyword evidence="2" id="KW-0328">Glycosyltransferase</keyword>
<dbReference type="InterPro" id="IPR013780">
    <property type="entry name" value="Glyco_hydro_b"/>
</dbReference>
<reference evidence="2 3" key="1">
    <citation type="submission" date="2020-07" db="EMBL/GenBank/DDBJ databases">
        <title>Sequencing the genomes of 1000 actinobacteria strains.</title>
        <authorList>
            <person name="Klenk H.-P."/>
        </authorList>
    </citation>
    <scope>NUCLEOTIDE SEQUENCE [LARGE SCALE GENOMIC DNA]</scope>
    <source>
        <strain evidence="2 3">DSM 24723</strain>
    </source>
</reference>
<dbReference type="Gene3D" id="3.90.400.10">
    <property type="entry name" value="Oligo-1,6-glucosidase, Domain 2"/>
    <property type="match status" value="1"/>
</dbReference>
<feature type="domain" description="Glycosyl hydrolase family 13 catalytic" evidence="1">
    <location>
        <begin position="87"/>
        <end position="526"/>
    </location>
</feature>
<dbReference type="PANTHER" id="PTHR10357">
    <property type="entry name" value="ALPHA-AMYLASE FAMILY MEMBER"/>
    <property type="match status" value="1"/>
</dbReference>
<dbReference type="PANTHER" id="PTHR10357:SF213">
    <property type="entry name" value="ALPHA AMYLASE CATALYTIC REGION"/>
    <property type="match status" value="1"/>
</dbReference>
<dbReference type="GO" id="GO:0047669">
    <property type="term" value="F:amylosucrase activity"/>
    <property type="evidence" value="ECO:0007669"/>
    <property type="project" value="UniProtKB-EC"/>
</dbReference>
<dbReference type="AlphaFoldDB" id="A0A852X5D1"/>
<dbReference type="Proteomes" id="UP000592181">
    <property type="component" value="Unassembled WGS sequence"/>
</dbReference>
<dbReference type="EMBL" id="JACBZX010000001">
    <property type="protein sequence ID" value="NYG37647.1"/>
    <property type="molecule type" value="Genomic_DNA"/>
</dbReference>
<proteinExistence type="predicted"/>
<name>A0A852X5D1_9MICO</name>
<dbReference type="InterPro" id="IPR055218">
    <property type="entry name" value="Amylosucrase_C"/>
</dbReference>